<keyword evidence="2" id="KW-1185">Reference proteome</keyword>
<proteinExistence type="predicted"/>
<dbReference type="InterPro" id="IPR011055">
    <property type="entry name" value="Dup_hybrid_motif"/>
</dbReference>
<evidence type="ECO:0008006" key="3">
    <source>
        <dbReference type="Google" id="ProtNLM"/>
    </source>
</evidence>
<protein>
    <recommendedName>
        <fullName evidence="3">Peptidase M23 domain-containing protein</fullName>
    </recommendedName>
</protein>
<evidence type="ECO:0000313" key="1">
    <source>
        <dbReference type="EMBL" id="SFZ83201.1"/>
    </source>
</evidence>
<organism evidence="1 2">
    <name type="scientific">Tenacibaculum maritimum NCIMB 2154</name>
    <dbReference type="NCBI Taxonomy" id="1349785"/>
    <lineage>
        <taxon>Bacteria</taxon>
        <taxon>Pseudomonadati</taxon>
        <taxon>Bacteroidota</taxon>
        <taxon>Flavobacteriia</taxon>
        <taxon>Flavobacteriales</taxon>
        <taxon>Flavobacteriaceae</taxon>
        <taxon>Tenacibaculum</taxon>
    </lineage>
</organism>
<gene>
    <name evidence="1" type="ORF">MARIT_1942</name>
</gene>
<name>A0A2H1EAC0_9FLAO</name>
<accession>A0A2H1EAC0</accession>
<dbReference type="KEGG" id="tmar:MARIT_1942"/>
<dbReference type="AlphaFoldDB" id="A0A2H1EAC0"/>
<dbReference type="EMBL" id="LT634361">
    <property type="protein sequence ID" value="SFZ83201.1"/>
    <property type="molecule type" value="Genomic_DNA"/>
</dbReference>
<evidence type="ECO:0000313" key="2">
    <source>
        <dbReference type="Proteomes" id="UP000231564"/>
    </source>
</evidence>
<dbReference type="Proteomes" id="UP000231564">
    <property type="component" value="Chromosome MARIT"/>
</dbReference>
<dbReference type="Gene3D" id="2.70.70.10">
    <property type="entry name" value="Glucose Permease (Domain IIA)"/>
    <property type="match status" value="1"/>
</dbReference>
<reference evidence="1 2" key="1">
    <citation type="submission" date="2016-11" db="EMBL/GenBank/DDBJ databases">
        <authorList>
            <person name="Jaros S."/>
            <person name="Januszkiewicz K."/>
            <person name="Wedrychowicz H."/>
        </authorList>
    </citation>
    <scope>NUCLEOTIDE SEQUENCE [LARGE SCALE GENOMIC DNA]</scope>
    <source>
        <strain evidence="1">NCIMB 2154T</strain>
    </source>
</reference>
<sequence length="125" mass="14040">MKEDKTGSVVSTSITFADGTDAVTVLHESKSGKEFIARYGEVEDSAVKVKQDDSIIQGQLIGETGFLRAWHKGVVKGFDIFMLHLEIYDGSQGFDLKKQLSNTIRPFKRRSDLIDGIDIFKEIWL</sequence>